<comment type="similarity">
    <text evidence="1">Belongs to the SMDT1/EMRE family.</text>
</comment>
<comment type="function">
    <text evidence="1">Essential regulatory subunit of the mitochondrial calcium uniporter complex (uniplex), a complex that mediates calcium uptake into mitochondria.</text>
</comment>
<keyword evidence="1" id="KW-0999">Mitochondrion inner membrane</keyword>
<dbReference type="GO" id="GO:0036444">
    <property type="term" value="P:calcium import into the mitochondrion"/>
    <property type="evidence" value="ECO:0007669"/>
    <property type="project" value="UniProtKB-UniRule"/>
</dbReference>
<keyword evidence="1" id="KW-0813">Transport</keyword>
<dbReference type="KEGG" id="dmo:Dmoj_GI26678"/>
<keyword evidence="1" id="KW-0106">Calcium</keyword>
<accession>A0A0Q9X4S4</accession>
<evidence type="ECO:0000313" key="2">
    <source>
        <dbReference type="EMBL" id="KRG03126.1"/>
    </source>
</evidence>
<dbReference type="InParanoid" id="A0A0Q9X4S4"/>
<dbReference type="EMBL" id="CH933807">
    <property type="protein sequence ID" value="KRG03126.1"/>
    <property type="molecule type" value="Genomic_DNA"/>
</dbReference>
<dbReference type="GO" id="GO:1990246">
    <property type="term" value="C:uniplex complex"/>
    <property type="evidence" value="ECO:0007669"/>
    <property type="project" value="UniProtKB-UniRule"/>
</dbReference>
<comment type="subcellular location">
    <subcellularLocation>
        <location evidence="1">Mitochondrion inner membrane</location>
        <topology evidence="1">Single-pass membrane protein</topology>
    </subcellularLocation>
</comment>
<evidence type="ECO:0000313" key="3">
    <source>
        <dbReference type="Proteomes" id="UP000009192"/>
    </source>
</evidence>
<feature type="transmembrane region" description="Helical" evidence="1">
    <location>
        <begin position="25"/>
        <end position="51"/>
    </location>
</feature>
<keyword evidence="1" id="KW-0406">Ion transport</keyword>
<dbReference type="InterPro" id="IPR018782">
    <property type="entry name" value="MCU_reg"/>
</dbReference>
<keyword evidence="1" id="KW-0472">Membrane</keyword>
<sequence>MHGQYKITHRLSDIIKERPKRPKHYLLALGLTIFSGVFFGGFLAKTIAYMLEINNLYSPDDLLDYDDD</sequence>
<keyword evidence="1" id="KW-0809">Transit peptide</keyword>
<gene>
    <name evidence="2" type="primary">Dmoj\GI26678</name>
    <name evidence="2" type="ORF">Dmoj_GI26678</name>
</gene>
<dbReference type="AlphaFoldDB" id="A0A0Q9X4S4"/>
<keyword evidence="1" id="KW-0496">Mitochondrion</keyword>
<keyword evidence="1" id="KW-0812">Transmembrane</keyword>
<comment type="subunit">
    <text evidence="1">Component of the uniplex complex. Interacts (via the transmembrane region) with MCU (via the first transmembrane region); the interaction is direct.</text>
</comment>
<dbReference type="Pfam" id="PF10161">
    <property type="entry name" value="DDDD"/>
    <property type="match status" value="1"/>
</dbReference>
<protein>
    <recommendedName>
        <fullName evidence="1">Essential MCU regulator, mitochondrial</fullName>
    </recommendedName>
    <alternativeName>
        <fullName evidence="1">Single-pass membrane protein with aspartate-rich tail 1, mitochondrial</fullName>
    </alternativeName>
</protein>
<dbReference type="Proteomes" id="UP000009192">
    <property type="component" value="Unassembled WGS sequence"/>
</dbReference>
<keyword evidence="3" id="KW-1185">Reference proteome</keyword>
<evidence type="ECO:0000256" key="1">
    <source>
        <dbReference type="RuleBase" id="RU369077"/>
    </source>
</evidence>
<reference evidence="2 3" key="1">
    <citation type="journal article" date="2007" name="Nature">
        <title>Evolution of genes and genomes on the Drosophila phylogeny.</title>
        <authorList>
            <consortium name="Drosophila 12 Genomes Consortium"/>
            <person name="Clark A.G."/>
            <person name="Eisen M.B."/>
            <person name="Smith D.R."/>
            <person name="Bergman C.M."/>
            <person name="Oliver B."/>
            <person name="Markow T.A."/>
            <person name="Kaufman T.C."/>
            <person name="Kellis M."/>
            <person name="Gelbart W."/>
            <person name="Iyer V.N."/>
            <person name="Pollard D.A."/>
            <person name="Sackton T.B."/>
            <person name="Larracuente A.M."/>
            <person name="Singh N.D."/>
            <person name="Abad J.P."/>
            <person name="Abt D.N."/>
            <person name="Adryan B."/>
            <person name="Aguade M."/>
            <person name="Akashi H."/>
            <person name="Anderson W.W."/>
            <person name="Aquadro C.F."/>
            <person name="Ardell D.H."/>
            <person name="Arguello R."/>
            <person name="Artieri C.G."/>
            <person name="Barbash D.A."/>
            <person name="Barker D."/>
            <person name="Barsanti P."/>
            <person name="Batterham P."/>
            <person name="Batzoglou S."/>
            <person name="Begun D."/>
            <person name="Bhutkar A."/>
            <person name="Blanco E."/>
            <person name="Bosak S.A."/>
            <person name="Bradley R.K."/>
            <person name="Brand A.D."/>
            <person name="Brent M.R."/>
            <person name="Brooks A.N."/>
            <person name="Brown R.H."/>
            <person name="Butlin R.K."/>
            <person name="Caggese C."/>
            <person name="Calvi B.R."/>
            <person name="Bernardo de Carvalho A."/>
            <person name="Caspi A."/>
            <person name="Castrezana S."/>
            <person name="Celniker S.E."/>
            <person name="Chang J.L."/>
            <person name="Chapple C."/>
            <person name="Chatterji S."/>
            <person name="Chinwalla A."/>
            <person name="Civetta A."/>
            <person name="Clifton S.W."/>
            <person name="Comeron J.M."/>
            <person name="Costello J.C."/>
            <person name="Coyne J.A."/>
            <person name="Daub J."/>
            <person name="David R.G."/>
            <person name="Delcher A.L."/>
            <person name="Delehaunty K."/>
            <person name="Do C.B."/>
            <person name="Ebling H."/>
            <person name="Edwards K."/>
            <person name="Eickbush T."/>
            <person name="Evans J.D."/>
            <person name="Filipski A."/>
            <person name="Findeiss S."/>
            <person name="Freyhult E."/>
            <person name="Fulton L."/>
            <person name="Fulton R."/>
            <person name="Garcia A.C."/>
            <person name="Gardiner A."/>
            <person name="Garfield D.A."/>
            <person name="Garvin B.E."/>
            <person name="Gibson G."/>
            <person name="Gilbert D."/>
            <person name="Gnerre S."/>
            <person name="Godfrey J."/>
            <person name="Good R."/>
            <person name="Gotea V."/>
            <person name="Gravely B."/>
            <person name="Greenberg A.J."/>
            <person name="Griffiths-Jones S."/>
            <person name="Gross S."/>
            <person name="Guigo R."/>
            <person name="Gustafson E.A."/>
            <person name="Haerty W."/>
            <person name="Hahn M.W."/>
            <person name="Halligan D.L."/>
            <person name="Halpern A.L."/>
            <person name="Halter G.M."/>
            <person name="Han M.V."/>
            <person name="Heger A."/>
            <person name="Hillier L."/>
            <person name="Hinrichs A.S."/>
            <person name="Holmes I."/>
            <person name="Hoskins R.A."/>
            <person name="Hubisz M.J."/>
            <person name="Hultmark D."/>
            <person name="Huntley M.A."/>
            <person name="Jaffe D.B."/>
            <person name="Jagadeeshan S."/>
            <person name="Jeck W.R."/>
            <person name="Johnson J."/>
            <person name="Jones C.D."/>
            <person name="Jordan W.C."/>
            <person name="Karpen G.H."/>
            <person name="Kataoka E."/>
            <person name="Keightley P.D."/>
            <person name="Kheradpour P."/>
            <person name="Kirkness E.F."/>
            <person name="Koerich L.B."/>
            <person name="Kristiansen K."/>
            <person name="Kudrna D."/>
            <person name="Kulathinal R.J."/>
            <person name="Kumar S."/>
            <person name="Kwok R."/>
            <person name="Lander E."/>
            <person name="Langley C.H."/>
            <person name="Lapoint R."/>
            <person name="Lazzaro B.P."/>
            <person name="Lee S.J."/>
            <person name="Levesque L."/>
            <person name="Li R."/>
            <person name="Lin C.F."/>
            <person name="Lin M.F."/>
            <person name="Lindblad-Toh K."/>
            <person name="Llopart A."/>
            <person name="Long M."/>
            <person name="Low L."/>
            <person name="Lozovsky E."/>
            <person name="Lu J."/>
            <person name="Luo M."/>
            <person name="Machado C.A."/>
            <person name="Makalowski W."/>
            <person name="Marzo M."/>
            <person name="Matsuda M."/>
            <person name="Matzkin L."/>
            <person name="McAllister B."/>
            <person name="McBride C.S."/>
            <person name="McKernan B."/>
            <person name="McKernan K."/>
            <person name="Mendez-Lago M."/>
            <person name="Minx P."/>
            <person name="Mollenhauer M.U."/>
            <person name="Montooth K."/>
            <person name="Mount S.M."/>
            <person name="Mu X."/>
            <person name="Myers E."/>
            <person name="Negre B."/>
            <person name="Newfeld S."/>
            <person name="Nielsen R."/>
            <person name="Noor M.A."/>
            <person name="O'Grady P."/>
            <person name="Pachter L."/>
            <person name="Papaceit M."/>
            <person name="Parisi M.J."/>
            <person name="Parisi M."/>
            <person name="Parts L."/>
            <person name="Pedersen J.S."/>
            <person name="Pesole G."/>
            <person name="Phillippy A.M."/>
            <person name="Ponting C.P."/>
            <person name="Pop M."/>
            <person name="Porcelli D."/>
            <person name="Powell J.R."/>
            <person name="Prohaska S."/>
            <person name="Pruitt K."/>
            <person name="Puig M."/>
            <person name="Quesneville H."/>
            <person name="Ram K.R."/>
            <person name="Rand D."/>
            <person name="Rasmussen M.D."/>
            <person name="Reed L.K."/>
            <person name="Reenan R."/>
            <person name="Reily A."/>
            <person name="Remington K.A."/>
            <person name="Rieger T.T."/>
            <person name="Ritchie M.G."/>
            <person name="Robin C."/>
            <person name="Rogers Y.H."/>
            <person name="Rohde C."/>
            <person name="Rozas J."/>
            <person name="Rubenfield M.J."/>
            <person name="Ruiz A."/>
            <person name="Russo S."/>
            <person name="Salzberg S.L."/>
            <person name="Sanchez-Gracia A."/>
            <person name="Saranga D.J."/>
            <person name="Sato H."/>
            <person name="Schaeffer S.W."/>
            <person name="Schatz M.C."/>
            <person name="Schlenke T."/>
            <person name="Schwartz R."/>
            <person name="Segarra C."/>
            <person name="Singh R.S."/>
            <person name="Sirot L."/>
            <person name="Sirota M."/>
            <person name="Sisneros N.B."/>
            <person name="Smith C.D."/>
            <person name="Smith T.F."/>
            <person name="Spieth J."/>
            <person name="Stage D.E."/>
            <person name="Stark A."/>
            <person name="Stephan W."/>
            <person name="Strausberg R.L."/>
            <person name="Strempel S."/>
            <person name="Sturgill D."/>
            <person name="Sutton G."/>
            <person name="Sutton G.G."/>
            <person name="Tao W."/>
            <person name="Teichmann S."/>
            <person name="Tobari Y.N."/>
            <person name="Tomimura Y."/>
            <person name="Tsolas J.M."/>
            <person name="Valente V.L."/>
            <person name="Venter E."/>
            <person name="Venter J.C."/>
            <person name="Vicario S."/>
            <person name="Vieira F.G."/>
            <person name="Vilella A.J."/>
            <person name="Villasante A."/>
            <person name="Walenz B."/>
            <person name="Wang J."/>
            <person name="Wasserman M."/>
            <person name="Watts T."/>
            <person name="Wilson D."/>
            <person name="Wilson R.K."/>
            <person name="Wing R.A."/>
            <person name="Wolfner M.F."/>
            <person name="Wong A."/>
            <person name="Wong G.K."/>
            <person name="Wu C.I."/>
            <person name="Wu G."/>
            <person name="Yamamoto D."/>
            <person name="Yang H.P."/>
            <person name="Yang S.P."/>
            <person name="Yorke J.A."/>
            <person name="Yoshida K."/>
            <person name="Zdobnov E."/>
            <person name="Zhang P."/>
            <person name="Zhang Y."/>
            <person name="Zimin A.V."/>
            <person name="Baldwin J."/>
            <person name="Abdouelleil A."/>
            <person name="Abdulkadir J."/>
            <person name="Abebe A."/>
            <person name="Abera B."/>
            <person name="Abreu J."/>
            <person name="Acer S.C."/>
            <person name="Aftuck L."/>
            <person name="Alexander A."/>
            <person name="An P."/>
            <person name="Anderson E."/>
            <person name="Anderson S."/>
            <person name="Arachi H."/>
            <person name="Azer M."/>
            <person name="Bachantsang P."/>
            <person name="Barry A."/>
            <person name="Bayul T."/>
            <person name="Berlin A."/>
            <person name="Bessette D."/>
            <person name="Bloom T."/>
            <person name="Blye J."/>
            <person name="Boguslavskiy L."/>
            <person name="Bonnet C."/>
            <person name="Boukhgalter B."/>
            <person name="Bourzgui I."/>
            <person name="Brown A."/>
            <person name="Cahill P."/>
            <person name="Channer S."/>
            <person name="Cheshatsang Y."/>
            <person name="Chuda L."/>
            <person name="Citroen M."/>
            <person name="Collymore A."/>
            <person name="Cooke P."/>
            <person name="Costello M."/>
            <person name="D'Aco K."/>
            <person name="Daza R."/>
            <person name="De Haan G."/>
            <person name="DeGray S."/>
            <person name="DeMaso C."/>
            <person name="Dhargay N."/>
            <person name="Dooley K."/>
            <person name="Dooley E."/>
            <person name="Doricent M."/>
            <person name="Dorje P."/>
            <person name="Dorjee K."/>
            <person name="Dupes A."/>
            <person name="Elong R."/>
            <person name="Falk J."/>
            <person name="Farina A."/>
            <person name="Faro S."/>
            <person name="Ferguson D."/>
            <person name="Fisher S."/>
            <person name="Foley C.D."/>
            <person name="Franke A."/>
            <person name="Friedrich D."/>
            <person name="Gadbois L."/>
            <person name="Gearin G."/>
            <person name="Gearin C.R."/>
            <person name="Giannoukos G."/>
            <person name="Goode T."/>
            <person name="Graham J."/>
            <person name="Grandbois E."/>
            <person name="Grewal S."/>
            <person name="Gyaltsen K."/>
            <person name="Hafez N."/>
            <person name="Hagos B."/>
            <person name="Hall J."/>
            <person name="Henson C."/>
            <person name="Hollinger A."/>
            <person name="Honan T."/>
            <person name="Huard M.D."/>
            <person name="Hughes L."/>
            <person name="Hurhula B."/>
            <person name="Husby M.E."/>
            <person name="Kamat A."/>
            <person name="Kanga B."/>
            <person name="Kashin S."/>
            <person name="Khazanovich D."/>
            <person name="Kisner P."/>
            <person name="Lance K."/>
            <person name="Lara M."/>
            <person name="Lee W."/>
            <person name="Lennon N."/>
            <person name="Letendre F."/>
            <person name="LeVine R."/>
            <person name="Lipovsky A."/>
            <person name="Liu X."/>
            <person name="Liu J."/>
            <person name="Liu S."/>
            <person name="Lokyitsang T."/>
            <person name="Lokyitsang Y."/>
            <person name="Lubonja R."/>
            <person name="Lui A."/>
            <person name="MacDonald P."/>
            <person name="Magnisalis V."/>
            <person name="Maru K."/>
            <person name="Matthews C."/>
            <person name="McCusker W."/>
            <person name="McDonough S."/>
            <person name="Mehta T."/>
            <person name="Meldrim J."/>
            <person name="Meneus L."/>
            <person name="Mihai O."/>
            <person name="Mihalev A."/>
            <person name="Mihova T."/>
            <person name="Mittelman R."/>
            <person name="Mlenga V."/>
            <person name="Montmayeur A."/>
            <person name="Mulrain L."/>
            <person name="Navidi A."/>
            <person name="Naylor J."/>
            <person name="Negash T."/>
            <person name="Nguyen T."/>
            <person name="Nguyen N."/>
            <person name="Nicol R."/>
            <person name="Norbu C."/>
            <person name="Norbu N."/>
            <person name="Novod N."/>
            <person name="O'Neill B."/>
            <person name="Osman S."/>
            <person name="Markiewicz E."/>
            <person name="Oyono O.L."/>
            <person name="Patti C."/>
            <person name="Phunkhang P."/>
            <person name="Pierre F."/>
            <person name="Priest M."/>
            <person name="Raghuraman S."/>
            <person name="Rege F."/>
            <person name="Reyes R."/>
            <person name="Rise C."/>
            <person name="Rogov P."/>
            <person name="Ross K."/>
            <person name="Ryan E."/>
            <person name="Settipalli S."/>
            <person name="Shea T."/>
            <person name="Sherpa N."/>
            <person name="Shi L."/>
            <person name="Shih D."/>
            <person name="Sparrow T."/>
            <person name="Spaulding J."/>
            <person name="Stalker J."/>
            <person name="Stange-Thomann N."/>
            <person name="Stavropoulos S."/>
            <person name="Stone C."/>
            <person name="Strader C."/>
            <person name="Tesfaye S."/>
            <person name="Thomson T."/>
            <person name="Thoulutsang Y."/>
            <person name="Thoulutsang D."/>
            <person name="Topham K."/>
            <person name="Topping I."/>
            <person name="Tsamla T."/>
            <person name="Vassiliev H."/>
            <person name="Vo A."/>
            <person name="Wangchuk T."/>
            <person name="Wangdi T."/>
            <person name="Weiand M."/>
            <person name="Wilkinson J."/>
            <person name="Wilson A."/>
            <person name="Yadav S."/>
            <person name="Young G."/>
            <person name="Yu Q."/>
            <person name="Zembek L."/>
            <person name="Zhong D."/>
            <person name="Zimmer A."/>
            <person name="Zwirko Z."/>
            <person name="Jaffe D.B."/>
            <person name="Alvarez P."/>
            <person name="Brockman W."/>
            <person name="Butler J."/>
            <person name="Chin C."/>
            <person name="Gnerre S."/>
            <person name="Grabherr M."/>
            <person name="Kleber M."/>
            <person name="Mauceli E."/>
            <person name="MacCallum I."/>
        </authorList>
    </citation>
    <scope>NUCLEOTIDE SEQUENCE [LARGE SCALE GENOMIC DNA]</scope>
    <source>
        <strain evidence="3">Tucson 15081-1352.22</strain>
    </source>
</reference>
<proteinExistence type="inferred from homology"/>
<keyword evidence="1" id="KW-1133">Transmembrane helix</keyword>
<organism evidence="2 3">
    <name type="scientific">Drosophila mojavensis</name>
    <name type="common">Fruit fly</name>
    <dbReference type="NCBI Taxonomy" id="7230"/>
    <lineage>
        <taxon>Eukaryota</taxon>
        <taxon>Metazoa</taxon>
        <taxon>Ecdysozoa</taxon>
        <taxon>Arthropoda</taxon>
        <taxon>Hexapoda</taxon>
        <taxon>Insecta</taxon>
        <taxon>Pterygota</taxon>
        <taxon>Neoptera</taxon>
        <taxon>Endopterygota</taxon>
        <taxon>Diptera</taxon>
        <taxon>Brachycera</taxon>
        <taxon>Muscomorpha</taxon>
        <taxon>Ephydroidea</taxon>
        <taxon>Drosophilidae</taxon>
        <taxon>Drosophila</taxon>
    </lineage>
</organism>
<keyword evidence="1" id="KW-0109">Calcium transport</keyword>
<dbReference type="GO" id="GO:0051560">
    <property type="term" value="P:mitochondrial calcium ion homeostasis"/>
    <property type="evidence" value="ECO:0007669"/>
    <property type="project" value="UniProtKB-UniRule"/>
</dbReference>
<name>A0A0Q9X4S4_DROMO</name>